<dbReference type="Proteomes" id="UP000637359">
    <property type="component" value="Unassembled WGS sequence"/>
</dbReference>
<protein>
    <submittedName>
        <fullName evidence="1">Metallophosphoesterase</fullName>
    </submittedName>
</protein>
<sequence length="184" mass="21438">MKRIWRKLSRIFFILGLCMLAIYILNEISSETIGRIAYYPDESYGRSWEYVAYQKKLLFGLHKALERKSESDLLIALNHFPVVDERVDEIIDSTLLSWQNFDLIISGHYHGGQIRVPILGAVFVPESWYRSGFFPPQDRVRRLWEYYNTKHYVSTGLGSSNAVSFLNFRLFNSPEINLLTFTGG</sequence>
<dbReference type="PANTHER" id="PTHR31302">
    <property type="entry name" value="TRANSMEMBRANE PROTEIN WITH METALLOPHOSPHOESTERASE DOMAIN-RELATED"/>
    <property type="match status" value="1"/>
</dbReference>
<organism evidence="1 2">
    <name type="scientific">Ornithinibacillus hominis</name>
    <dbReference type="NCBI Taxonomy" id="2763055"/>
    <lineage>
        <taxon>Bacteria</taxon>
        <taxon>Bacillati</taxon>
        <taxon>Bacillota</taxon>
        <taxon>Bacilli</taxon>
        <taxon>Bacillales</taxon>
        <taxon>Bacillaceae</taxon>
        <taxon>Ornithinibacillus</taxon>
    </lineage>
</organism>
<keyword evidence="2" id="KW-1185">Reference proteome</keyword>
<dbReference type="RefSeq" id="WP_186870709.1">
    <property type="nucleotide sequence ID" value="NZ_JACOOL010000011.1"/>
</dbReference>
<dbReference type="Gene3D" id="3.60.21.10">
    <property type="match status" value="1"/>
</dbReference>
<dbReference type="InterPro" id="IPR051158">
    <property type="entry name" value="Metallophosphoesterase_sf"/>
</dbReference>
<dbReference type="InterPro" id="IPR029052">
    <property type="entry name" value="Metallo-depent_PP-like"/>
</dbReference>
<dbReference type="EMBL" id="JACOOL010000011">
    <property type="protein sequence ID" value="MBC5638001.1"/>
    <property type="molecule type" value="Genomic_DNA"/>
</dbReference>
<proteinExistence type="predicted"/>
<gene>
    <name evidence="1" type="ORF">H8S33_14485</name>
</gene>
<dbReference type="AlphaFoldDB" id="A0A923RJI7"/>
<reference evidence="1" key="1">
    <citation type="submission" date="2020-08" db="EMBL/GenBank/DDBJ databases">
        <title>Genome public.</title>
        <authorList>
            <person name="Liu C."/>
            <person name="Sun Q."/>
        </authorList>
    </citation>
    <scope>NUCLEOTIDE SEQUENCE</scope>
    <source>
        <strain evidence="1">BX22</strain>
    </source>
</reference>
<evidence type="ECO:0000313" key="2">
    <source>
        <dbReference type="Proteomes" id="UP000637359"/>
    </source>
</evidence>
<evidence type="ECO:0000313" key="1">
    <source>
        <dbReference type="EMBL" id="MBC5638001.1"/>
    </source>
</evidence>
<comment type="caution">
    <text evidence="1">The sequence shown here is derived from an EMBL/GenBank/DDBJ whole genome shotgun (WGS) entry which is preliminary data.</text>
</comment>
<accession>A0A923RJI7</accession>
<name>A0A923RJI7_9BACI</name>
<dbReference type="SUPFAM" id="SSF56300">
    <property type="entry name" value="Metallo-dependent phosphatases"/>
    <property type="match status" value="1"/>
</dbReference>
<dbReference type="PANTHER" id="PTHR31302:SF0">
    <property type="entry name" value="TRANSMEMBRANE PROTEIN WITH METALLOPHOSPHOESTERASE DOMAIN"/>
    <property type="match status" value="1"/>
</dbReference>